<keyword evidence="1" id="KW-0812">Transmembrane</keyword>
<accession>A0A178T4R0</accession>
<name>A0A178T4R0_9BACL</name>
<gene>
    <name evidence="2" type="ORF">TAF16_2520</name>
</gene>
<evidence type="ECO:0008006" key="4">
    <source>
        <dbReference type="Google" id="ProtNLM"/>
    </source>
</evidence>
<keyword evidence="1" id="KW-1133">Transmembrane helix</keyword>
<evidence type="ECO:0000313" key="3">
    <source>
        <dbReference type="Proteomes" id="UP000078336"/>
    </source>
</evidence>
<evidence type="ECO:0000256" key="1">
    <source>
        <dbReference type="SAM" id="Phobius"/>
    </source>
</evidence>
<proteinExistence type="predicted"/>
<keyword evidence="1" id="KW-0472">Membrane</keyword>
<feature type="transmembrane region" description="Helical" evidence="1">
    <location>
        <begin position="31"/>
        <end position="51"/>
    </location>
</feature>
<feature type="transmembrane region" description="Helical" evidence="1">
    <location>
        <begin position="6"/>
        <end position="24"/>
    </location>
</feature>
<keyword evidence="3" id="KW-1185">Reference proteome</keyword>
<dbReference type="Proteomes" id="UP000078336">
    <property type="component" value="Unassembled WGS sequence"/>
</dbReference>
<comment type="caution">
    <text evidence="2">The sequence shown here is derived from an EMBL/GenBank/DDBJ whole genome shotgun (WGS) entry which is preliminary data.</text>
</comment>
<sequence>MLKKNIVKIILDVSMAITFVLLMNPRVFNGLLFHEVAGLVIGVAVLVHIGLNYQ</sequence>
<reference evidence="2 3" key="1">
    <citation type="submission" date="2016-03" db="EMBL/GenBank/DDBJ databases">
        <title>Spore heat resistance.</title>
        <authorList>
            <person name="Boekhorst J."/>
            <person name="Berendsen E.M."/>
            <person name="Wells-Bennik M.H."/>
            <person name="Kuipers O.P."/>
        </authorList>
    </citation>
    <scope>NUCLEOTIDE SEQUENCE [LARGE SCALE GENOMIC DNA]</scope>
    <source>
        <strain evidence="2 3">AF16</strain>
    </source>
</reference>
<organism evidence="2 3">
    <name type="scientific">Anoxybacillus flavithermus</name>
    <dbReference type="NCBI Taxonomy" id="33934"/>
    <lineage>
        <taxon>Bacteria</taxon>
        <taxon>Bacillati</taxon>
        <taxon>Bacillota</taxon>
        <taxon>Bacilli</taxon>
        <taxon>Bacillales</taxon>
        <taxon>Anoxybacillaceae</taxon>
        <taxon>Anoxybacillus</taxon>
    </lineage>
</organism>
<protein>
    <recommendedName>
        <fullName evidence="4">DUF4405 domain-containing protein</fullName>
    </recommendedName>
</protein>
<evidence type="ECO:0000313" key="2">
    <source>
        <dbReference type="EMBL" id="OAO76476.1"/>
    </source>
</evidence>
<dbReference type="AlphaFoldDB" id="A0A178T4R0"/>
<dbReference type="EMBL" id="LUCQ01000157">
    <property type="protein sequence ID" value="OAO76476.1"/>
    <property type="molecule type" value="Genomic_DNA"/>
</dbReference>
<dbReference type="PATRIC" id="fig|33934.7.peg.1856"/>